<proteinExistence type="predicted"/>
<evidence type="ECO:0000313" key="2">
    <source>
        <dbReference type="Proteomes" id="UP001159428"/>
    </source>
</evidence>
<dbReference type="Proteomes" id="UP001159428">
    <property type="component" value="Unassembled WGS sequence"/>
</dbReference>
<sequence length="103" mass="11567">MILDQDELKHLAALTNGRCGILLNSGYPKSQSEPDINELAGGETVQAFDEPLPISDQAAMIHAQWPNSSVEVKIRNFFRQLFLSNELQQRIASLTKWLSKTLE</sequence>
<organism evidence="1 2">
    <name type="scientific">Pocillopora meandrina</name>
    <dbReference type="NCBI Taxonomy" id="46732"/>
    <lineage>
        <taxon>Eukaryota</taxon>
        <taxon>Metazoa</taxon>
        <taxon>Cnidaria</taxon>
        <taxon>Anthozoa</taxon>
        <taxon>Hexacorallia</taxon>
        <taxon>Scleractinia</taxon>
        <taxon>Astrocoeniina</taxon>
        <taxon>Pocilloporidae</taxon>
        <taxon>Pocillopora</taxon>
    </lineage>
</organism>
<evidence type="ECO:0000313" key="1">
    <source>
        <dbReference type="EMBL" id="CAH3162260.1"/>
    </source>
</evidence>
<name>A0AAU9Y1G7_9CNID</name>
<protein>
    <submittedName>
        <fullName evidence="1">Uncharacterized protein</fullName>
    </submittedName>
</protein>
<reference evidence="1 2" key="1">
    <citation type="submission" date="2022-05" db="EMBL/GenBank/DDBJ databases">
        <authorList>
            <consortium name="Genoscope - CEA"/>
            <person name="William W."/>
        </authorList>
    </citation>
    <scope>NUCLEOTIDE SEQUENCE [LARGE SCALE GENOMIC DNA]</scope>
</reference>
<keyword evidence="2" id="KW-1185">Reference proteome</keyword>
<accession>A0AAU9Y1G7</accession>
<dbReference type="AlphaFoldDB" id="A0AAU9Y1G7"/>
<dbReference type="EMBL" id="CALNXJ010000083">
    <property type="protein sequence ID" value="CAH3162260.1"/>
    <property type="molecule type" value="Genomic_DNA"/>
</dbReference>
<gene>
    <name evidence="1" type="ORF">PMEA_00034121</name>
</gene>
<comment type="caution">
    <text evidence="1">The sequence shown here is derived from an EMBL/GenBank/DDBJ whole genome shotgun (WGS) entry which is preliminary data.</text>
</comment>